<evidence type="ECO:0008006" key="4">
    <source>
        <dbReference type="Google" id="ProtNLM"/>
    </source>
</evidence>
<sequence>MIRRLLLLVLCCICSNLRAANSELVFPQYFAVVDSRNEFDWLVLQAALERTSASHGPYSISPSREPFSIPRMLQELAMPGGRINVIARASDRELESRFQPIRIPIDRGLMGMRLLLVRKADLPRFAAMRNLADLKRLSAGQGKGWVDTEVLAAAGISVVETPRPGSLLGMLVAGRFDFFPRALDEAPREYDANRKLHPGIAIEPTLMLRYPLPRYFFVRRDAEGDKLAQRIRIGMEMMVKDGSLAALFQKHKGPLVARAQIGKRRIIDLPNPSLPPETPLQRSELWFK</sequence>
<feature type="chain" id="PRO_5026861591" description="Transporter substrate-binding domain-containing protein" evidence="1">
    <location>
        <begin position="20"/>
        <end position="288"/>
    </location>
</feature>
<dbReference type="RefSeq" id="WP_161024366.1">
    <property type="nucleotide sequence ID" value="NZ_WWCJ01000003.1"/>
</dbReference>
<dbReference type="SUPFAM" id="SSF53850">
    <property type="entry name" value="Periplasmic binding protein-like II"/>
    <property type="match status" value="1"/>
</dbReference>
<reference evidence="2 3" key="1">
    <citation type="submission" date="2019-12" db="EMBL/GenBank/DDBJ databases">
        <title>Novel species isolated from a subtropical stream in China.</title>
        <authorList>
            <person name="Lu H."/>
        </authorList>
    </citation>
    <scope>NUCLEOTIDE SEQUENCE [LARGE SCALE GENOMIC DNA]</scope>
    <source>
        <strain evidence="2 3">DS3</strain>
    </source>
</reference>
<organism evidence="2 3">
    <name type="scientific">Pseudoduganella guangdongensis</name>
    <dbReference type="NCBI Taxonomy" id="2692179"/>
    <lineage>
        <taxon>Bacteria</taxon>
        <taxon>Pseudomonadati</taxon>
        <taxon>Pseudomonadota</taxon>
        <taxon>Betaproteobacteria</taxon>
        <taxon>Burkholderiales</taxon>
        <taxon>Oxalobacteraceae</taxon>
        <taxon>Telluria group</taxon>
        <taxon>Pseudoduganella</taxon>
    </lineage>
</organism>
<keyword evidence="3" id="KW-1185">Reference proteome</keyword>
<protein>
    <recommendedName>
        <fullName evidence="4">Transporter substrate-binding domain-containing protein</fullName>
    </recommendedName>
</protein>
<name>A0A6N9HDK9_9BURK</name>
<evidence type="ECO:0000313" key="3">
    <source>
        <dbReference type="Proteomes" id="UP000448575"/>
    </source>
</evidence>
<accession>A0A6N9HDK9</accession>
<keyword evidence="1" id="KW-0732">Signal</keyword>
<gene>
    <name evidence="2" type="ORF">GTP41_04405</name>
</gene>
<evidence type="ECO:0000313" key="2">
    <source>
        <dbReference type="EMBL" id="MYN01337.1"/>
    </source>
</evidence>
<comment type="caution">
    <text evidence="2">The sequence shown here is derived from an EMBL/GenBank/DDBJ whole genome shotgun (WGS) entry which is preliminary data.</text>
</comment>
<dbReference type="AlphaFoldDB" id="A0A6N9HDK9"/>
<evidence type="ECO:0000256" key="1">
    <source>
        <dbReference type="SAM" id="SignalP"/>
    </source>
</evidence>
<proteinExistence type="predicted"/>
<dbReference type="EMBL" id="WWCJ01000003">
    <property type="protein sequence ID" value="MYN01337.1"/>
    <property type="molecule type" value="Genomic_DNA"/>
</dbReference>
<dbReference type="Proteomes" id="UP000448575">
    <property type="component" value="Unassembled WGS sequence"/>
</dbReference>
<feature type="signal peptide" evidence="1">
    <location>
        <begin position="1"/>
        <end position="19"/>
    </location>
</feature>